<feature type="region of interest" description="Disordered" evidence="1">
    <location>
        <begin position="55"/>
        <end position="80"/>
    </location>
</feature>
<gene>
    <name evidence="3" type="ORF">FC770_10205</name>
</gene>
<dbReference type="InterPro" id="IPR022062">
    <property type="entry name" value="DUF3618"/>
</dbReference>
<keyword evidence="2" id="KW-0812">Transmembrane</keyword>
<evidence type="ECO:0000256" key="2">
    <source>
        <dbReference type="SAM" id="Phobius"/>
    </source>
</evidence>
<sequence length="113" mass="12264">MSESTPPTPDGGRHRQTDPTDDDPQVAALQADIDQAREELAETVDQLHAKLDVKARASASAQDTAAKAKEKVLDDQGKPRPEALGAVVAGVLVVIVVVMLKRRSRRRTSSRWN</sequence>
<evidence type="ECO:0000313" key="3">
    <source>
        <dbReference type="EMBL" id="TKI62715.1"/>
    </source>
</evidence>
<name>A0A4U2YPW6_9ACTN</name>
<feature type="transmembrane region" description="Helical" evidence="2">
    <location>
        <begin position="83"/>
        <end position="100"/>
    </location>
</feature>
<keyword evidence="2" id="KW-1133">Transmembrane helix</keyword>
<protein>
    <submittedName>
        <fullName evidence="3">DUF3618 domain-containing protein</fullName>
    </submittedName>
</protein>
<feature type="region of interest" description="Disordered" evidence="1">
    <location>
        <begin position="1"/>
        <end position="24"/>
    </location>
</feature>
<dbReference type="Proteomes" id="UP000307808">
    <property type="component" value="Unassembled WGS sequence"/>
</dbReference>
<dbReference type="AlphaFoldDB" id="A0A4U2YPW6"/>
<evidence type="ECO:0000256" key="1">
    <source>
        <dbReference type="SAM" id="MobiDB-lite"/>
    </source>
</evidence>
<feature type="compositionally biased region" description="Low complexity" evidence="1">
    <location>
        <begin position="56"/>
        <end position="65"/>
    </location>
</feature>
<keyword evidence="2" id="KW-0472">Membrane</keyword>
<organism evidence="3 4">
    <name type="scientific">Nocardioides jishulii</name>
    <dbReference type="NCBI Taxonomy" id="2575440"/>
    <lineage>
        <taxon>Bacteria</taxon>
        <taxon>Bacillati</taxon>
        <taxon>Actinomycetota</taxon>
        <taxon>Actinomycetes</taxon>
        <taxon>Propionibacteriales</taxon>
        <taxon>Nocardioidaceae</taxon>
        <taxon>Nocardioides</taxon>
    </lineage>
</organism>
<feature type="compositionally biased region" description="Basic and acidic residues" evidence="1">
    <location>
        <begin position="66"/>
        <end position="80"/>
    </location>
</feature>
<evidence type="ECO:0000313" key="4">
    <source>
        <dbReference type="Proteomes" id="UP000307808"/>
    </source>
</evidence>
<keyword evidence="4" id="KW-1185">Reference proteome</keyword>
<accession>A0A4U2YPW6</accession>
<dbReference type="Pfam" id="PF12277">
    <property type="entry name" value="DUF3618"/>
    <property type="match status" value="1"/>
</dbReference>
<comment type="caution">
    <text evidence="3">The sequence shown here is derived from an EMBL/GenBank/DDBJ whole genome shotgun (WGS) entry which is preliminary data.</text>
</comment>
<proteinExistence type="predicted"/>
<dbReference type="RefSeq" id="WP_137065984.1">
    <property type="nucleotide sequence ID" value="NZ_CP040748.1"/>
</dbReference>
<reference evidence="3 4" key="1">
    <citation type="submission" date="2019-04" db="EMBL/GenBank/DDBJ databases">
        <authorList>
            <person name="Dong K."/>
        </authorList>
    </citation>
    <scope>NUCLEOTIDE SEQUENCE [LARGE SCALE GENOMIC DNA]</scope>
    <source>
        <strain evidence="4">dk3543</strain>
    </source>
</reference>
<dbReference type="EMBL" id="SZPY01000002">
    <property type="protein sequence ID" value="TKI62715.1"/>
    <property type="molecule type" value="Genomic_DNA"/>
</dbReference>
<dbReference type="OrthoDB" id="3786861at2"/>